<comment type="caution">
    <text evidence="6">The sequence shown here is derived from an EMBL/GenBank/DDBJ whole genome shotgun (WGS) entry which is preliminary data.</text>
</comment>
<dbReference type="AlphaFoldDB" id="A0A917N8P1"/>
<dbReference type="GO" id="GO:0006935">
    <property type="term" value="P:chemotaxis"/>
    <property type="evidence" value="ECO:0007669"/>
    <property type="project" value="UniProtKB-UniRule"/>
</dbReference>
<dbReference type="CDD" id="cd16432">
    <property type="entry name" value="CheB_Rec"/>
    <property type="match status" value="1"/>
</dbReference>
<dbReference type="RefSeq" id="WP_131775593.1">
    <property type="nucleotide sequence ID" value="NZ_BMOB01000001.1"/>
</dbReference>
<reference evidence="6" key="2">
    <citation type="submission" date="2020-09" db="EMBL/GenBank/DDBJ databases">
        <authorList>
            <person name="Sun Q."/>
            <person name="Ohkuma M."/>
        </authorList>
    </citation>
    <scope>NUCLEOTIDE SEQUENCE</scope>
    <source>
        <strain evidence="6">JCM 13919</strain>
    </source>
</reference>
<evidence type="ECO:0000313" key="7">
    <source>
        <dbReference type="Proteomes" id="UP000630149"/>
    </source>
</evidence>
<dbReference type="OrthoDB" id="9793421at2"/>
<feature type="domain" description="CheB-type methylesterase" evidence="5">
    <location>
        <begin position="11"/>
        <end position="204"/>
    </location>
</feature>
<name>A0A917N8P1_9GAMM</name>
<sequence>MNNSLSDNKAPLQKLILIGASTGGPKAVTQILENLPNDFPATVIVLQHMPEFFIANFAKRLNATSPLTVVLAEAEDILQPGHAYIAPYGFDLILEKISKSDELYRIILNKNNVYTTSPSINATFNSAAALLKNRVLGVILTGMGKDGVEGCQTIKSYGGRTIAQDEASSAVFGMPKSAIAAQVIDRILPIHEIPIAILKEVQEPS</sequence>
<keyword evidence="4" id="KW-0145">Chemotaxis</keyword>
<feature type="active site" evidence="4">
    <location>
        <position position="48"/>
    </location>
</feature>
<dbReference type="Proteomes" id="UP000630149">
    <property type="component" value="Unassembled WGS sequence"/>
</dbReference>
<dbReference type="SUPFAM" id="SSF52738">
    <property type="entry name" value="Methylesterase CheB, C-terminal domain"/>
    <property type="match status" value="1"/>
</dbReference>
<evidence type="ECO:0000256" key="2">
    <source>
        <dbReference type="ARBA" id="ARBA00039140"/>
    </source>
</evidence>
<organism evidence="6 7">
    <name type="scientific">Legionella impletisoli</name>
    <dbReference type="NCBI Taxonomy" id="343510"/>
    <lineage>
        <taxon>Bacteria</taxon>
        <taxon>Pseudomonadati</taxon>
        <taxon>Pseudomonadota</taxon>
        <taxon>Gammaproteobacteria</taxon>
        <taxon>Legionellales</taxon>
        <taxon>Legionellaceae</taxon>
        <taxon>Legionella</taxon>
    </lineage>
</organism>
<dbReference type="PROSITE" id="PS50122">
    <property type="entry name" value="CHEB"/>
    <property type="match status" value="1"/>
</dbReference>
<dbReference type="PANTHER" id="PTHR42872:SF6">
    <property type="entry name" value="PROTEIN-GLUTAMATE METHYLESTERASE_PROTEIN-GLUTAMINE GLUTAMINASE"/>
    <property type="match status" value="1"/>
</dbReference>
<evidence type="ECO:0000256" key="3">
    <source>
        <dbReference type="ARBA" id="ARBA00048267"/>
    </source>
</evidence>
<dbReference type="Gene3D" id="3.40.50.180">
    <property type="entry name" value="Methylesterase CheB, C-terminal domain"/>
    <property type="match status" value="1"/>
</dbReference>
<keyword evidence="7" id="KW-1185">Reference proteome</keyword>
<dbReference type="GO" id="GO:0005737">
    <property type="term" value="C:cytoplasm"/>
    <property type="evidence" value="ECO:0007669"/>
    <property type="project" value="InterPro"/>
</dbReference>
<dbReference type="PANTHER" id="PTHR42872">
    <property type="entry name" value="PROTEIN-GLUTAMATE METHYLESTERASE/PROTEIN-GLUTAMINE GLUTAMINASE"/>
    <property type="match status" value="1"/>
</dbReference>
<evidence type="ECO:0000256" key="1">
    <source>
        <dbReference type="ARBA" id="ARBA00022801"/>
    </source>
</evidence>
<reference evidence="6" key="1">
    <citation type="journal article" date="2014" name="Int. J. Syst. Evol. Microbiol.">
        <title>Complete genome sequence of Corynebacterium casei LMG S-19264T (=DSM 44701T), isolated from a smear-ripened cheese.</title>
        <authorList>
            <consortium name="US DOE Joint Genome Institute (JGI-PGF)"/>
            <person name="Walter F."/>
            <person name="Albersmeier A."/>
            <person name="Kalinowski J."/>
            <person name="Ruckert C."/>
        </authorList>
    </citation>
    <scope>NUCLEOTIDE SEQUENCE</scope>
    <source>
        <strain evidence="6">JCM 13919</strain>
    </source>
</reference>
<dbReference type="EC" id="3.1.1.61" evidence="2"/>
<evidence type="ECO:0000313" key="6">
    <source>
        <dbReference type="EMBL" id="GGI78173.1"/>
    </source>
</evidence>
<dbReference type="Pfam" id="PF01339">
    <property type="entry name" value="CheB_methylest"/>
    <property type="match status" value="1"/>
</dbReference>
<gene>
    <name evidence="6" type="ORF">GCM10007966_03610</name>
</gene>
<keyword evidence="1 4" id="KW-0378">Hydrolase</keyword>
<dbReference type="GO" id="GO:0000156">
    <property type="term" value="F:phosphorelay response regulator activity"/>
    <property type="evidence" value="ECO:0007669"/>
    <property type="project" value="InterPro"/>
</dbReference>
<accession>A0A917N8P1</accession>
<feature type="active site" evidence="4">
    <location>
        <position position="21"/>
    </location>
</feature>
<protein>
    <recommendedName>
        <fullName evidence="2">protein-glutamate methylesterase</fullName>
        <ecNumber evidence="2">3.1.1.61</ecNumber>
    </recommendedName>
</protein>
<evidence type="ECO:0000256" key="4">
    <source>
        <dbReference type="PROSITE-ProRule" id="PRU00050"/>
    </source>
</evidence>
<comment type="catalytic activity">
    <reaction evidence="3">
        <text>[protein]-L-glutamate 5-O-methyl ester + H2O = L-glutamyl-[protein] + methanol + H(+)</text>
        <dbReference type="Rhea" id="RHEA:23236"/>
        <dbReference type="Rhea" id="RHEA-COMP:10208"/>
        <dbReference type="Rhea" id="RHEA-COMP:10311"/>
        <dbReference type="ChEBI" id="CHEBI:15377"/>
        <dbReference type="ChEBI" id="CHEBI:15378"/>
        <dbReference type="ChEBI" id="CHEBI:17790"/>
        <dbReference type="ChEBI" id="CHEBI:29973"/>
        <dbReference type="ChEBI" id="CHEBI:82795"/>
        <dbReference type="EC" id="3.1.1.61"/>
    </reaction>
</comment>
<dbReference type="EMBL" id="BMOB01000001">
    <property type="protein sequence ID" value="GGI78173.1"/>
    <property type="molecule type" value="Genomic_DNA"/>
</dbReference>
<dbReference type="GO" id="GO:0008984">
    <property type="term" value="F:protein-glutamate methylesterase activity"/>
    <property type="evidence" value="ECO:0007669"/>
    <property type="project" value="UniProtKB-EC"/>
</dbReference>
<dbReference type="InterPro" id="IPR035909">
    <property type="entry name" value="CheB_C"/>
</dbReference>
<evidence type="ECO:0000259" key="5">
    <source>
        <dbReference type="PROSITE" id="PS50122"/>
    </source>
</evidence>
<dbReference type="InterPro" id="IPR000673">
    <property type="entry name" value="Sig_transdc_resp-reg_Me-estase"/>
</dbReference>
<feature type="active site" evidence="4">
    <location>
        <position position="146"/>
    </location>
</feature>
<proteinExistence type="predicted"/>